<name>A0A8R1TX60_ONCVO</name>
<sequence length="92" mass="10654">MKFKEMFMFMSAMCNLDFTHHLSSSRRILLLLYLANDQTHGVIHRFCGLCYSSPGVLLTVLRIPVPKKRIAVFSIFFFGVLFHSELNLEVNN</sequence>
<dbReference type="EMBL" id="CMVM020000190">
    <property type="status" value="NOT_ANNOTATED_CDS"/>
    <property type="molecule type" value="Genomic_DNA"/>
</dbReference>
<dbReference type="Proteomes" id="UP000024404">
    <property type="component" value="Unassembled WGS sequence"/>
</dbReference>
<evidence type="ECO:0000313" key="2">
    <source>
        <dbReference type="Proteomes" id="UP000024404"/>
    </source>
</evidence>
<keyword evidence="2" id="KW-1185">Reference proteome</keyword>
<protein>
    <submittedName>
        <fullName evidence="1">Uncharacterized protein</fullName>
    </submittedName>
</protein>
<proteinExistence type="predicted"/>
<organism evidence="1 2">
    <name type="scientific">Onchocerca volvulus</name>
    <dbReference type="NCBI Taxonomy" id="6282"/>
    <lineage>
        <taxon>Eukaryota</taxon>
        <taxon>Metazoa</taxon>
        <taxon>Ecdysozoa</taxon>
        <taxon>Nematoda</taxon>
        <taxon>Chromadorea</taxon>
        <taxon>Rhabditida</taxon>
        <taxon>Spirurina</taxon>
        <taxon>Spiruromorpha</taxon>
        <taxon>Filarioidea</taxon>
        <taxon>Onchocercidae</taxon>
        <taxon>Onchocerca</taxon>
    </lineage>
</organism>
<reference evidence="1" key="2">
    <citation type="submission" date="2022-06" db="UniProtKB">
        <authorList>
            <consortium name="EnsemblMetazoa"/>
        </authorList>
    </citation>
    <scope>IDENTIFICATION</scope>
</reference>
<accession>A0A8R1TX60</accession>
<evidence type="ECO:0000313" key="1">
    <source>
        <dbReference type="EnsemblMetazoa" id="OVOC7196.1"/>
    </source>
</evidence>
<reference evidence="2" key="1">
    <citation type="submission" date="2013-10" db="EMBL/GenBank/DDBJ databases">
        <title>Genome sequencing of Onchocerca volvulus.</title>
        <authorList>
            <person name="Cotton J."/>
            <person name="Tsai J."/>
            <person name="Stanley E."/>
            <person name="Tracey A."/>
            <person name="Holroyd N."/>
            <person name="Lustigman S."/>
            <person name="Berriman M."/>
        </authorList>
    </citation>
    <scope>NUCLEOTIDE SEQUENCE</scope>
</reference>
<dbReference type="AlphaFoldDB" id="A0A8R1TX60"/>
<dbReference type="EnsemblMetazoa" id="OVOC7196.1">
    <property type="protein sequence ID" value="OVOC7196.1"/>
    <property type="gene ID" value="WBGene00244005"/>
</dbReference>